<accession>A0A363CY34</accession>
<organism evidence="3 4">
    <name type="scientific">Arcobacter caeni</name>
    <dbReference type="NCBI Taxonomy" id="1912877"/>
    <lineage>
        <taxon>Bacteria</taxon>
        <taxon>Pseudomonadati</taxon>
        <taxon>Campylobacterota</taxon>
        <taxon>Epsilonproteobacteria</taxon>
        <taxon>Campylobacterales</taxon>
        <taxon>Arcobacteraceae</taxon>
        <taxon>Arcobacter</taxon>
    </lineage>
</organism>
<evidence type="ECO:0000259" key="1">
    <source>
        <dbReference type="Pfam" id="PF17033"/>
    </source>
</evidence>
<dbReference type="SUPFAM" id="SSF53187">
    <property type="entry name" value="Zn-dependent exopeptidases"/>
    <property type="match status" value="1"/>
</dbReference>
<evidence type="ECO:0000259" key="2">
    <source>
        <dbReference type="Pfam" id="PF17129"/>
    </source>
</evidence>
<dbReference type="Proteomes" id="UP000251135">
    <property type="component" value="Unassembled WGS sequence"/>
</dbReference>
<comment type="caution">
    <text evidence="3">The sequence shown here is derived from an EMBL/GenBank/DDBJ whole genome shotgun (WGS) entry which is preliminary data.</text>
</comment>
<name>A0A363CY34_9BACT</name>
<dbReference type="Gene3D" id="3.40.630.10">
    <property type="entry name" value="Zn peptidases"/>
    <property type="match status" value="1"/>
</dbReference>
<evidence type="ECO:0000313" key="4">
    <source>
        <dbReference type="Proteomes" id="UP000251135"/>
    </source>
</evidence>
<feature type="domain" description="Metallo-carboxypeptidase C-terminal" evidence="2">
    <location>
        <begin position="340"/>
        <end position="429"/>
    </location>
</feature>
<gene>
    <name evidence="3" type="ORF">B0174_08870</name>
</gene>
<sequence length="434" mass="50656">MRFFIIVFFPFIYLFASNTPFDLYKKETNPNQHTLLIIGGIHGDEPGGYFAPAILEKYYKIKSGNLWIIPNINADSIMANSRGIYGDMNRKFSIINENDSDFITINKVKDIILDKKVDLILNLHDGHGFYRNKYENAIFNPNAWGQATIIDQEKMNGLEKFGNLDEIATKVTNTLNEDNLFQKYHSFGVKNTQTKFKDEQMQLSLTYFAVTNNKPALAIETSKNITELTYKVIYQLKSIEEFMKIMDIKFERDFDINNYKEIESRIFDFGKVKINDNITLELSDIKNNIRFVPLKKEDNKFDFTHTLARVKYNDNKYEIYIGNIKISDLYPQIFDVSSTNNKIKILVDNKEIETSFASQIDIKNDFKILKSDFRVNIIGFSKDGLDSEDNILIKKSDIQENYSIDNNKTKYRAEFYKDGKFYGMIVLNFLKENK</sequence>
<dbReference type="OrthoDB" id="10830at2"/>
<proteinExistence type="predicted"/>
<dbReference type="AlphaFoldDB" id="A0A363CY34"/>
<keyword evidence="4" id="KW-1185">Reference proteome</keyword>
<dbReference type="RefSeq" id="WP_108559820.1">
    <property type="nucleotide sequence ID" value="NZ_MUXE01000012.1"/>
</dbReference>
<dbReference type="InterPro" id="IPR033397">
    <property type="entry name" value="Metallo_peptidase_C"/>
</dbReference>
<feature type="domain" description="D,L-carboxypeptidase peptidase" evidence="1">
    <location>
        <begin position="31"/>
        <end position="258"/>
    </location>
</feature>
<evidence type="ECO:0000313" key="3">
    <source>
        <dbReference type="EMBL" id="PUE63954.1"/>
    </source>
</evidence>
<reference evidence="3 4" key="1">
    <citation type="submission" date="2017-02" db="EMBL/GenBank/DDBJ databases">
        <title>Arcobacter caeni sp. nov, a new Arcobacter species isolated from reclaimed water.</title>
        <authorList>
            <person name="Figueras M.J."/>
            <person name="Perez-Cataluna A."/>
            <person name="Salas-Masso N."/>
        </authorList>
    </citation>
    <scope>NUCLEOTIDE SEQUENCE [LARGE SCALE GENOMIC DNA]</scope>
    <source>
        <strain evidence="3 4">RW17-10</strain>
    </source>
</reference>
<dbReference type="EMBL" id="MUXE01000012">
    <property type="protein sequence ID" value="PUE63954.1"/>
    <property type="molecule type" value="Genomic_DNA"/>
</dbReference>
<dbReference type="Pfam" id="PF17129">
    <property type="entry name" value="Peptidase_M99_C"/>
    <property type="match status" value="1"/>
</dbReference>
<evidence type="ECO:0008006" key="5">
    <source>
        <dbReference type="Google" id="ProtNLM"/>
    </source>
</evidence>
<protein>
    <recommendedName>
        <fullName evidence="5">Deacylase</fullName>
    </recommendedName>
</protein>
<dbReference type="InterPro" id="IPR031489">
    <property type="entry name" value="Peptidase_M99"/>
</dbReference>
<dbReference type="Pfam" id="PF17033">
    <property type="entry name" value="Peptidase_M99"/>
    <property type="match status" value="1"/>
</dbReference>